<reference evidence="8 9" key="1">
    <citation type="submission" date="2016-07" db="EMBL/GenBank/DDBJ databases">
        <title>Pervasive Adenine N6-methylation of Active Genes in Fungi.</title>
        <authorList>
            <consortium name="DOE Joint Genome Institute"/>
            <person name="Mondo S.J."/>
            <person name="Dannebaum R.O."/>
            <person name="Kuo R.C."/>
            <person name="Labutti K."/>
            <person name="Haridas S."/>
            <person name="Kuo A."/>
            <person name="Salamov A."/>
            <person name="Ahrendt S.R."/>
            <person name="Lipzen A."/>
            <person name="Sullivan W."/>
            <person name="Andreopoulos W.B."/>
            <person name="Clum A."/>
            <person name="Lindquist E."/>
            <person name="Daum C."/>
            <person name="Ramamoorthy G.K."/>
            <person name="Gryganskyi A."/>
            <person name="Culley D."/>
            <person name="Magnuson J.K."/>
            <person name="James T.Y."/>
            <person name="O'Malley M.A."/>
            <person name="Stajich J.E."/>
            <person name="Spatafora J.W."/>
            <person name="Visel A."/>
            <person name="Grigoriev I.V."/>
        </authorList>
    </citation>
    <scope>NUCLEOTIDE SEQUENCE [LARGE SCALE GENOMIC DNA]</scope>
    <source>
        <strain evidence="8 9">NRRL 1336</strain>
    </source>
</reference>
<dbReference type="InterPro" id="IPR004827">
    <property type="entry name" value="bZIP"/>
</dbReference>
<dbReference type="SUPFAM" id="SSF57959">
    <property type="entry name" value="Leucine zipper domain"/>
    <property type="match status" value="1"/>
</dbReference>
<evidence type="ECO:0000256" key="4">
    <source>
        <dbReference type="ARBA" id="ARBA00023163"/>
    </source>
</evidence>
<proteinExistence type="predicted"/>
<dbReference type="Pfam" id="PF07716">
    <property type="entry name" value="bZIP_2"/>
    <property type="match status" value="1"/>
</dbReference>
<keyword evidence="3" id="KW-0238">DNA-binding</keyword>
<dbReference type="GO" id="GO:0001228">
    <property type="term" value="F:DNA-binding transcription activator activity, RNA polymerase II-specific"/>
    <property type="evidence" value="ECO:0007669"/>
    <property type="project" value="TreeGrafter"/>
</dbReference>
<comment type="subcellular location">
    <subcellularLocation>
        <location evidence="1">Nucleus</location>
    </subcellularLocation>
</comment>
<dbReference type="OrthoDB" id="1939598at2759"/>
<gene>
    <name evidence="8" type="ORF">BCR42DRAFT_414735</name>
</gene>
<evidence type="ECO:0000256" key="5">
    <source>
        <dbReference type="ARBA" id="ARBA00023242"/>
    </source>
</evidence>
<dbReference type="PANTHER" id="PTHR13044">
    <property type="entry name" value="ACTIVATING TRANSCRIPTION FACTOR ATF 4/5"/>
    <property type="match status" value="1"/>
</dbReference>
<evidence type="ECO:0000256" key="2">
    <source>
        <dbReference type="ARBA" id="ARBA00023015"/>
    </source>
</evidence>
<keyword evidence="5" id="KW-0539">Nucleus</keyword>
<dbReference type="PROSITE" id="PS00036">
    <property type="entry name" value="BZIP_BASIC"/>
    <property type="match status" value="1"/>
</dbReference>
<accession>A0A1X2IGV5</accession>
<feature type="compositionally biased region" description="Basic and acidic residues" evidence="6">
    <location>
        <begin position="153"/>
        <end position="166"/>
    </location>
</feature>
<dbReference type="PROSITE" id="PS50217">
    <property type="entry name" value="BZIP"/>
    <property type="match status" value="1"/>
</dbReference>
<keyword evidence="2" id="KW-0805">Transcription regulation</keyword>
<dbReference type="AlphaFoldDB" id="A0A1X2IGV5"/>
<evidence type="ECO:0000256" key="6">
    <source>
        <dbReference type="SAM" id="MobiDB-lite"/>
    </source>
</evidence>
<sequence length="229" mass="25395">MSYSYTSPLDSLAFESLETQPPSQINEEAAAADLALWTNAKFTYDITPGQGIMEDKAAPFDLDKAMYEHLAQYLDMDMTTTTAPTTTSPEVPSLPISSARPLAPILLPKPSLDQNSSLFLLPSSPGATVDLSQQTNTHITKKRSSTSSSSFSSDDRSSTSGDDDKRRRNTAASARFRVKKKQKEQAMAQTVRDMTEKADTLQNRVHELENEIKWLRELLLEKNSTKKSD</sequence>
<feature type="domain" description="BZIP" evidence="7">
    <location>
        <begin position="165"/>
        <end position="222"/>
    </location>
</feature>
<feature type="region of interest" description="Disordered" evidence="6">
    <location>
        <begin position="129"/>
        <end position="197"/>
    </location>
</feature>
<dbReference type="GO" id="GO:0005634">
    <property type="term" value="C:nucleus"/>
    <property type="evidence" value="ECO:0007669"/>
    <property type="project" value="UniProtKB-SubCell"/>
</dbReference>
<name>A0A1X2IGV5_9FUNG</name>
<comment type="caution">
    <text evidence="8">The sequence shown here is derived from an EMBL/GenBank/DDBJ whole genome shotgun (WGS) entry which is preliminary data.</text>
</comment>
<evidence type="ECO:0000256" key="3">
    <source>
        <dbReference type="ARBA" id="ARBA00023125"/>
    </source>
</evidence>
<dbReference type="PANTHER" id="PTHR13044:SF14">
    <property type="entry name" value="CRYPTOCEPHAL, ISOFORM A"/>
    <property type="match status" value="1"/>
</dbReference>
<dbReference type="Gene3D" id="1.20.5.170">
    <property type="match status" value="1"/>
</dbReference>
<organism evidence="8 9">
    <name type="scientific">Absidia repens</name>
    <dbReference type="NCBI Taxonomy" id="90262"/>
    <lineage>
        <taxon>Eukaryota</taxon>
        <taxon>Fungi</taxon>
        <taxon>Fungi incertae sedis</taxon>
        <taxon>Mucoromycota</taxon>
        <taxon>Mucoromycotina</taxon>
        <taxon>Mucoromycetes</taxon>
        <taxon>Mucorales</taxon>
        <taxon>Cunninghamellaceae</taxon>
        <taxon>Absidia</taxon>
    </lineage>
</organism>
<evidence type="ECO:0000259" key="7">
    <source>
        <dbReference type="PROSITE" id="PS50217"/>
    </source>
</evidence>
<keyword evidence="9" id="KW-1185">Reference proteome</keyword>
<dbReference type="Proteomes" id="UP000193560">
    <property type="component" value="Unassembled WGS sequence"/>
</dbReference>
<evidence type="ECO:0000256" key="1">
    <source>
        <dbReference type="ARBA" id="ARBA00004123"/>
    </source>
</evidence>
<keyword evidence="4" id="KW-0804">Transcription</keyword>
<protein>
    <recommendedName>
        <fullName evidence="7">BZIP domain-containing protein</fullName>
    </recommendedName>
</protein>
<dbReference type="CDD" id="cd14705">
    <property type="entry name" value="bZIP_Zip1"/>
    <property type="match status" value="1"/>
</dbReference>
<dbReference type="SMART" id="SM00338">
    <property type="entry name" value="BRLZ"/>
    <property type="match status" value="1"/>
</dbReference>
<evidence type="ECO:0000313" key="9">
    <source>
        <dbReference type="Proteomes" id="UP000193560"/>
    </source>
</evidence>
<evidence type="ECO:0000313" key="8">
    <source>
        <dbReference type="EMBL" id="ORZ16290.1"/>
    </source>
</evidence>
<dbReference type="EMBL" id="MCGE01000011">
    <property type="protein sequence ID" value="ORZ16290.1"/>
    <property type="molecule type" value="Genomic_DNA"/>
</dbReference>
<dbReference type="InterPro" id="IPR046347">
    <property type="entry name" value="bZIP_sf"/>
</dbReference>
<dbReference type="STRING" id="90262.A0A1X2IGV5"/>
<dbReference type="GO" id="GO:0000977">
    <property type="term" value="F:RNA polymerase II transcription regulatory region sequence-specific DNA binding"/>
    <property type="evidence" value="ECO:0007669"/>
    <property type="project" value="TreeGrafter"/>
</dbReference>